<sequence>MAPTNPATASGARAVAGPVTTSGEGTKAAARSVGLGVPALPPLPGLGLAPQGQPRAAPFTAGEESGVQVVGATGGQQGAQRWDGIQNKYAVTTVAIAVTLGMWSAGAVVSAIDRLPVVPVLMETVGLGYGGVRSAFQDAFFAKIKEFYEDIISG</sequence>
<feature type="domain" description="Cyanobacterial aminoacyl-tRNA synthetase CAAD" evidence="4">
    <location>
        <begin position="79"/>
        <end position="131"/>
    </location>
</feature>
<dbReference type="EMBL" id="RWGY01000011">
    <property type="protein sequence ID" value="TVU31890.1"/>
    <property type="molecule type" value="Genomic_DNA"/>
</dbReference>
<evidence type="ECO:0000256" key="3">
    <source>
        <dbReference type="SAM" id="Phobius"/>
    </source>
</evidence>
<dbReference type="GO" id="GO:0009535">
    <property type="term" value="C:chloroplast thylakoid membrane"/>
    <property type="evidence" value="ECO:0007669"/>
    <property type="project" value="TreeGrafter"/>
</dbReference>
<dbReference type="Proteomes" id="UP000324897">
    <property type="component" value="Chromosome 1"/>
</dbReference>
<keyword evidence="3" id="KW-0472">Membrane</keyword>
<protein>
    <recommendedName>
        <fullName evidence="4">Cyanobacterial aminoacyl-tRNA synthetase CAAD domain-containing protein</fullName>
    </recommendedName>
</protein>
<evidence type="ECO:0000259" key="4">
    <source>
        <dbReference type="Pfam" id="PF14159"/>
    </source>
</evidence>
<evidence type="ECO:0000256" key="1">
    <source>
        <dbReference type="ARBA" id="ARBA00004141"/>
    </source>
</evidence>
<proteinExistence type="predicted"/>
<keyword evidence="6" id="KW-1185">Reference proteome</keyword>
<dbReference type="AlphaFoldDB" id="A0A5J9VAJ5"/>
<comment type="caution">
    <text evidence="5">The sequence shown here is derived from an EMBL/GenBank/DDBJ whole genome shotgun (WGS) entry which is preliminary data.</text>
</comment>
<evidence type="ECO:0000313" key="5">
    <source>
        <dbReference type="EMBL" id="TVU31890.1"/>
    </source>
</evidence>
<feature type="region of interest" description="Disordered" evidence="2">
    <location>
        <begin position="1"/>
        <end position="27"/>
    </location>
</feature>
<evidence type="ECO:0000313" key="6">
    <source>
        <dbReference type="Proteomes" id="UP000324897"/>
    </source>
</evidence>
<feature type="transmembrane region" description="Helical" evidence="3">
    <location>
        <begin position="89"/>
        <end position="112"/>
    </location>
</feature>
<dbReference type="Pfam" id="PF14159">
    <property type="entry name" value="CAAD"/>
    <property type="match status" value="1"/>
</dbReference>
<accession>A0A5J9VAJ5</accession>
<comment type="subcellular location">
    <subcellularLocation>
        <location evidence="1">Membrane</location>
        <topology evidence="1">Multi-pass membrane protein</topology>
    </subcellularLocation>
</comment>
<dbReference type="InterPro" id="IPR025564">
    <property type="entry name" value="CAAD_dom"/>
</dbReference>
<evidence type="ECO:0000256" key="2">
    <source>
        <dbReference type="SAM" id="MobiDB-lite"/>
    </source>
</evidence>
<organism evidence="5 6">
    <name type="scientific">Eragrostis curvula</name>
    <name type="common">weeping love grass</name>
    <dbReference type="NCBI Taxonomy" id="38414"/>
    <lineage>
        <taxon>Eukaryota</taxon>
        <taxon>Viridiplantae</taxon>
        <taxon>Streptophyta</taxon>
        <taxon>Embryophyta</taxon>
        <taxon>Tracheophyta</taxon>
        <taxon>Spermatophyta</taxon>
        <taxon>Magnoliopsida</taxon>
        <taxon>Liliopsida</taxon>
        <taxon>Poales</taxon>
        <taxon>Poaceae</taxon>
        <taxon>PACMAD clade</taxon>
        <taxon>Chloridoideae</taxon>
        <taxon>Eragrostideae</taxon>
        <taxon>Eragrostidinae</taxon>
        <taxon>Eragrostis</taxon>
    </lineage>
</organism>
<dbReference type="OrthoDB" id="2014299at2759"/>
<dbReference type="PANTHER" id="PTHR33222">
    <property type="match status" value="1"/>
</dbReference>
<dbReference type="Gramene" id="TVU31890">
    <property type="protein sequence ID" value="TVU31890"/>
    <property type="gene ID" value="EJB05_23595"/>
</dbReference>
<keyword evidence="3" id="KW-0812">Transmembrane</keyword>
<reference evidence="5 6" key="1">
    <citation type="journal article" date="2019" name="Sci. Rep.">
        <title>A high-quality genome of Eragrostis curvula grass provides insights into Poaceae evolution and supports new strategies to enhance forage quality.</title>
        <authorList>
            <person name="Carballo J."/>
            <person name="Santos B.A.C.M."/>
            <person name="Zappacosta D."/>
            <person name="Garbus I."/>
            <person name="Selva J.P."/>
            <person name="Gallo C.A."/>
            <person name="Diaz A."/>
            <person name="Albertini E."/>
            <person name="Caccamo M."/>
            <person name="Echenique V."/>
        </authorList>
    </citation>
    <scope>NUCLEOTIDE SEQUENCE [LARGE SCALE GENOMIC DNA]</scope>
    <source>
        <strain evidence="6">cv. Victoria</strain>
        <tissue evidence="5">Leaf</tissue>
    </source>
</reference>
<keyword evidence="3" id="KW-1133">Transmembrane helix</keyword>
<dbReference type="PANTHER" id="PTHR33222:SF6">
    <property type="entry name" value="EXPRESSED PROTEIN"/>
    <property type="match status" value="1"/>
</dbReference>
<gene>
    <name evidence="5" type="ORF">EJB05_23595</name>
</gene>
<name>A0A5J9VAJ5_9POAL</name>
<dbReference type="InterPro" id="IPR033344">
    <property type="entry name" value="CURT1"/>
</dbReference>